<feature type="non-terminal residue" evidence="2">
    <location>
        <position position="1"/>
    </location>
</feature>
<protein>
    <recommendedName>
        <fullName evidence="1">DNA-directed DNA polymerase family A palm domain-containing protein</fullName>
    </recommendedName>
</protein>
<dbReference type="Gene3D" id="3.30.70.370">
    <property type="match status" value="1"/>
</dbReference>
<dbReference type="EMBL" id="BART01039058">
    <property type="protein sequence ID" value="GAH10263.1"/>
    <property type="molecule type" value="Genomic_DNA"/>
</dbReference>
<dbReference type="PANTHER" id="PTHR10133">
    <property type="entry name" value="DNA POLYMERASE I"/>
    <property type="match status" value="1"/>
</dbReference>
<sequence>HDMKYEDVTETLRDETGKTLNFGILYGMGVWSLAQRLNVSEQKAKIYWNKYFKAMPGAQAWIDNEVAKAKRLGYVTLLYGTRRYLPNLKSKERKDREKAERGVTNTIIQGSAGEVMKIAMVRMQKL</sequence>
<organism evidence="2">
    <name type="scientific">marine sediment metagenome</name>
    <dbReference type="NCBI Taxonomy" id="412755"/>
    <lineage>
        <taxon>unclassified sequences</taxon>
        <taxon>metagenomes</taxon>
        <taxon>ecological metagenomes</taxon>
    </lineage>
</organism>
<dbReference type="GO" id="GO:0006302">
    <property type="term" value="P:double-strand break repair"/>
    <property type="evidence" value="ECO:0007669"/>
    <property type="project" value="TreeGrafter"/>
</dbReference>
<dbReference type="PANTHER" id="PTHR10133:SF62">
    <property type="entry name" value="DNA POLYMERASE THETA"/>
    <property type="match status" value="1"/>
</dbReference>
<feature type="domain" description="DNA-directed DNA polymerase family A palm" evidence="1">
    <location>
        <begin position="1"/>
        <end position="125"/>
    </location>
</feature>
<dbReference type="Pfam" id="PF00476">
    <property type="entry name" value="DNA_pol_A"/>
    <property type="match status" value="1"/>
</dbReference>
<dbReference type="SUPFAM" id="SSF56672">
    <property type="entry name" value="DNA/RNA polymerases"/>
    <property type="match status" value="1"/>
</dbReference>
<dbReference type="PRINTS" id="PR00868">
    <property type="entry name" value="DNAPOLI"/>
</dbReference>
<proteinExistence type="predicted"/>
<evidence type="ECO:0000259" key="1">
    <source>
        <dbReference type="SMART" id="SM00482"/>
    </source>
</evidence>
<dbReference type="SMART" id="SM00482">
    <property type="entry name" value="POLAc"/>
    <property type="match status" value="1"/>
</dbReference>
<reference evidence="2" key="1">
    <citation type="journal article" date="2014" name="Front. Microbiol.">
        <title>High frequency of phylogenetically diverse reductive dehalogenase-homologous genes in deep subseafloor sedimentary metagenomes.</title>
        <authorList>
            <person name="Kawai M."/>
            <person name="Futagami T."/>
            <person name="Toyoda A."/>
            <person name="Takaki Y."/>
            <person name="Nishi S."/>
            <person name="Hori S."/>
            <person name="Arai W."/>
            <person name="Tsubouchi T."/>
            <person name="Morono Y."/>
            <person name="Uchiyama I."/>
            <person name="Ito T."/>
            <person name="Fujiyama A."/>
            <person name="Inagaki F."/>
            <person name="Takami H."/>
        </authorList>
    </citation>
    <scope>NUCLEOTIDE SEQUENCE</scope>
    <source>
        <strain evidence="2">Expedition CK06-06</strain>
    </source>
</reference>
<name>X1ENM8_9ZZZZ</name>
<accession>X1ENM8</accession>
<comment type="caution">
    <text evidence="2">The sequence shown here is derived from an EMBL/GenBank/DDBJ whole genome shotgun (WGS) entry which is preliminary data.</text>
</comment>
<feature type="non-terminal residue" evidence="2">
    <location>
        <position position="126"/>
    </location>
</feature>
<dbReference type="GO" id="GO:0003677">
    <property type="term" value="F:DNA binding"/>
    <property type="evidence" value="ECO:0007669"/>
    <property type="project" value="InterPro"/>
</dbReference>
<gene>
    <name evidence="2" type="ORF">S01H4_64419</name>
</gene>
<dbReference type="InterPro" id="IPR001098">
    <property type="entry name" value="DNA-dir_DNA_pol_A_palm_dom"/>
</dbReference>
<dbReference type="AlphaFoldDB" id="X1ENM8"/>
<dbReference type="InterPro" id="IPR043502">
    <property type="entry name" value="DNA/RNA_pol_sf"/>
</dbReference>
<dbReference type="InterPro" id="IPR002298">
    <property type="entry name" value="DNA_polymerase_A"/>
</dbReference>
<evidence type="ECO:0000313" key="2">
    <source>
        <dbReference type="EMBL" id="GAH10263.1"/>
    </source>
</evidence>
<dbReference type="GO" id="GO:0006261">
    <property type="term" value="P:DNA-templated DNA replication"/>
    <property type="evidence" value="ECO:0007669"/>
    <property type="project" value="InterPro"/>
</dbReference>
<dbReference type="Gene3D" id="1.10.150.20">
    <property type="entry name" value="5' to 3' exonuclease, C-terminal subdomain"/>
    <property type="match status" value="1"/>
</dbReference>
<dbReference type="GO" id="GO:0003887">
    <property type="term" value="F:DNA-directed DNA polymerase activity"/>
    <property type="evidence" value="ECO:0007669"/>
    <property type="project" value="InterPro"/>
</dbReference>